<dbReference type="InterPro" id="IPR023393">
    <property type="entry name" value="START-like_dom_sf"/>
</dbReference>
<comment type="caution">
    <text evidence="5">The sequence shown here is derived from an EMBL/GenBank/DDBJ whole genome shotgun (WGS) entry which is preliminary data.</text>
</comment>
<gene>
    <name evidence="5" type="ORF">FA740_18060</name>
    <name evidence="4" type="ORF">FA740_18240</name>
</gene>
<dbReference type="SUPFAM" id="SSF55961">
    <property type="entry name" value="Bet v1-like"/>
    <property type="match status" value="1"/>
</dbReference>
<dbReference type="Pfam" id="PF03364">
    <property type="entry name" value="Polyketide_cyc"/>
    <property type="match status" value="1"/>
</dbReference>
<dbReference type="Gene3D" id="3.30.530.20">
    <property type="match status" value="1"/>
</dbReference>
<reference evidence="5 6" key="1">
    <citation type="submission" date="2019-04" db="EMBL/GenBank/DDBJ databases">
        <authorList>
            <person name="Li J."/>
        </authorList>
    </citation>
    <scope>NUCLEOTIDE SEQUENCE [LARGE SCALE GENOMIC DNA]</scope>
    <source>
        <strain evidence="5 6">CCTCC AB2016182</strain>
    </source>
</reference>
<feature type="domain" description="Coenzyme Q-binding protein COQ10 START" evidence="3">
    <location>
        <begin position="75"/>
        <end position="186"/>
    </location>
</feature>
<evidence type="ECO:0000313" key="6">
    <source>
        <dbReference type="Proteomes" id="UP000306223"/>
    </source>
</evidence>
<evidence type="ECO:0000256" key="2">
    <source>
        <dbReference type="SAM" id="Phobius"/>
    </source>
</evidence>
<evidence type="ECO:0000256" key="1">
    <source>
        <dbReference type="ARBA" id="ARBA00008918"/>
    </source>
</evidence>
<dbReference type="PANTHER" id="PTHR33824">
    <property type="entry name" value="POLYKETIDE CYCLASE/DEHYDRASE AND LIPID TRANSPORT SUPERFAMILY PROTEIN"/>
    <property type="match status" value="1"/>
</dbReference>
<dbReference type="CDD" id="cd07817">
    <property type="entry name" value="SRPBCC_8"/>
    <property type="match status" value="1"/>
</dbReference>
<keyword evidence="2" id="KW-0812">Transmembrane</keyword>
<keyword evidence="2" id="KW-1133">Transmembrane helix</keyword>
<evidence type="ECO:0000313" key="5">
    <source>
        <dbReference type="EMBL" id="TJZ79831.1"/>
    </source>
</evidence>
<dbReference type="InterPro" id="IPR005031">
    <property type="entry name" value="COQ10_START"/>
</dbReference>
<dbReference type="Proteomes" id="UP000306223">
    <property type="component" value="Unassembled WGS sequence"/>
</dbReference>
<dbReference type="EMBL" id="SUNH01000043">
    <property type="protein sequence ID" value="TJZ79831.1"/>
    <property type="molecule type" value="Genomic_DNA"/>
</dbReference>
<evidence type="ECO:0000259" key="3">
    <source>
        <dbReference type="Pfam" id="PF03364"/>
    </source>
</evidence>
<dbReference type="EMBL" id="SUNH01000046">
    <property type="protein sequence ID" value="TJZ79793.1"/>
    <property type="molecule type" value="Genomic_DNA"/>
</dbReference>
<proteinExistence type="inferred from homology"/>
<keyword evidence="6" id="KW-1185">Reference proteome</keyword>
<dbReference type="InterPro" id="IPR047137">
    <property type="entry name" value="ORF3"/>
</dbReference>
<organism evidence="5 6">
    <name type="scientific">Paracoccus hibiscisoli</name>
    <dbReference type="NCBI Taxonomy" id="2023261"/>
    <lineage>
        <taxon>Bacteria</taxon>
        <taxon>Pseudomonadati</taxon>
        <taxon>Pseudomonadota</taxon>
        <taxon>Alphaproteobacteria</taxon>
        <taxon>Rhodobacterales</taxon>
        <taxon>Paracoccaceae</taxon>
        <taxon>Paracoccus</taxon>
    </lineage>
</organism>
<evidence type="ECO:0000313" key="4">
    <source>
        <dbReference type="EMBL" id="TJZ79793.1"/>
    </source>
</evidence>
<dbReference type="PANTHER" id="PTHR33824:SF7">
    <property type="entry name" value="POLYKETIDE CYCLASE_DEHYDRASE AND LIPID TRANSPORT SUPERFAMILY PROTEIN"/>
    <property type="match status" value="1"/>
</dbReference>
<keyword evidence="2" id="KW-0472">Membrane</keyword>
<accession>A0A4U0QEB5</accession>
<name>A0A4U0QEB5_9RHOB</name>
<dbReference type="RefSeq" id="WP_136858221.1">
    <property type="nucleotide sequence ID" value="NZ_SUNH01000043.1"/>
</dbReference>
<dbReference type="AlphaFoldDB" id="A0A4U0QEB5"/>
<feature type="transmembrane region" description="Helical" evidence="2">
    <location>
        <begin position="25"/>
        <end position="42"/>
    </location>
</feature>
<protein>
    <submittedName>
        <fullName evidence="5">SRPBCC family protein</fullName>
    </submittedName>
</protein>
<sequence>MPRYIVSEPYRTRHATRPGSGPGPGIALGVCLGVAGATWLFLRQPKRRPADSAPERTLKHASGGRFTFAGRTVTIDRPREEIYRFWRKFDNLSGVMESVDSVETRGEITHWTLCGAGADIKLRTRITEDEPGKVIAWASTEGSQIETKGRITFRDAPGKRGTEVTAVIGYAPPMGALGRVVAMLFQADPAIQGRRELKRLKMFLETGEIATPRNRRQEA</sequence>
<dbReference type="OrthoDB" id="9797595at2"/>
<comment type="similarity">
    <text evidence="1">Belongs to the ribosome association toxin RatA family.</text>
</comment>